<evidence type="ECO:0000256" key="1">
    <source>
        <dbReference type="ARBA" id="ARBA00005820"/>
    </source>
</evidence>
<dbReference type="GO" id="GO:0000160">
    <property type="term" value="P:phosphorelay signal transduction system"/>
    <property type="evidence" value="ECO:0007669"/>
    <property type="project" value="UniProtKB-KW"/>
</dbReference>
<keyword evidence="2" id="KW-0902">Two-component regulatory system</keyword>
<dbReference type="Pfam" id="PF25872">
    <property type="entry name" value="HTH_77"/>
    <property type="match status" value="1"/>
</dbReference>
<keyword evidence="8" id="KW-1185">Reference proteome</keyword>
<dbReference type="Gene3D" id="1.10.10.10">
    <property type="entry name" value="Winged helix-like DNA-binding domain superfamily/Winged helix DNA-binding domain"/>
    <property type="match status" value="1"/>
</dbReference>
<dbReference type="CDD" id="cd15831">
    <property type="entry name" value="BTAD"/>
    <property type="match status" value="1"/>
</dbReference>
<comment type="similarity">
    <text evidence="1">Belongs to the AfsR/DnrI/RedD regulatory family.</text>
</comment>
<dbReference type="PRINTS" id="PR00364">
    <property type="entry name" value="DISEASERSIST"/>
</dbReference>
<dbReference type="InterPro" id="IPR036388">
    <property type="entry name" value="WH-like_DNA-bd_sf"/>
</dbReference>
<dbReference type="AlphaFoldDB" id="A0A7H0HUL4"/>
<dbReference type="Gene3D" id="3.40.50.300">
    <property type="entry name" value="P-loop containing nucleotide triphosphate hydrolases"/>
    <property type="match status" value="1"/>
</dbReference>
<dbReference type="RefSeq" id="WP_187741368.1">
    <property type="nucleotide sequence ID" value="NZ_CP060825.1"/>
</dbReference>
<dbReference type="Pfam" id="PF03704">
    <property type="entry name" value="BTAD"/>
    <property type="match status" value="1"/>
</dbReference>
<dbReference type="SUPFAM" id="SSF48452">
    <property type="entry name" value="TPR-like"/>
    <property type="match status" value="2"/>
</dbReference>
<evidence type="ECO:0000256" key="5">
    <source>
        <dbReference type="PROSITE-ProRule" id="PRU01091"/>
    </source>
</evidence>
<evidence type="ECO:0000259" key="6">
    <source>
        <dbReference type="PROSITE" id="PS51755"/>
    </source>
</evidence>
<feature type="repeat" description="TPR" evidence="4">
    <location>
        <begin position="876"/>
        <end position="909"/>
    </location>
</feature>
<dbReference type="SMART" id="SM01043">
    <property type="entry name" value="BTAD"/>
    <property type="match status" value="1"/>
</dbReference>
<dbReference type="SMART" id="SM00862">
    <property type="entry name" value="Trans_reg_C"/>
    <property type="match status" value="1"/>
</dbReference>
<sequence length="968" mass="103229">MRYGVLGPLAVWDAGGRPVKVPEAKVRALLADLLVHGGGPVPADRLIDDLWAGSPPGGSSNTLQTKVSQLRRVLGREQVVREPAGYRLVLAGGALDAARFQELAERARAHEEPRARAGLFAEALALWRGPAYADVAEFLFAHGEAARLEELRLGVVEDHAEARLALGEHVALAAELGELVVRHPLRERLRTVHMRALYRAGRQGDALQSFQELRRHLAEELGASPGPEVSALHEAMLRQEPRLAAPVVDAPPCRTNLPTPLTPLIGRRAALEAVRARLSPGASSRLVTLTGLGGVGKTRLAIAAAREETERFADGVWLVELAGLSATAGRDDVAERVITTLGLCDTASTEPDLDDLVGWLSRAVAGKQLLILLDNCEHLVEPVAQLAGALLSAVPAGHLLVTSQEALDIPGELVHPVPPLSLPEHADAAAVAGSGAVELFVERAAAAAPGFALDADNAAAVSAICRRLDGIPLALELMAPRLRTLSPAELAASLEDRLTTPAVRVRGLPERQQTLRSMLDWSWQLLAPDERTVLRRLAVHADGCTLAFAEAVCADADLGADRVADLLARLVDRSLVVREEHRFRLLESVSAYCGERLAEAGEEAAVRARFVRCHTEEAEREAELLRGPDQRRCLERLDAETVNLRRALDLAVAGGAPGYAVRLVNALSWYWFLRGRLTEARRSLHAALAVDGGAPDGGAVEVRAPDGGAARGGAVDSEAACRVARAWLTGIELRSSSAEAAPVLAADADPASGVGDPVLRARLRWFTGTGLFGHGRHREGRRLLTASLAGARSSRDRWGEAAALVELAVHNPAEGREQAELGAALFQESGDRWGQLRATRALALVAERDGDQARTGRLHRAALLVAEELGLWTEAVEILMWLGRTALEGGDARQAAELYERALALAAERAYGRGEVRAEIGLGLAARLRGDREAARLHLNRALAKSPSPDHAAEAAAALAELDLAPRV</sequence>
<dbReference type="GO" id="GO:0043531">
    <property type="term" value="F:ADP binding"/>
    <property type="evidence" value="ECO:0007669"/>
    <property type="project" value="InterPro"/>
</dbReference>
<organism evidence="7 8">
    <name type="scientific">Streptomyces genisteinicus</name>
    <dbReference type="NCBI Taxonomy" id="2768068"/>
    <lineage>
        <taxon>Bacteria</taxon>
        <taxon>Bacillati</taxon>
        <taxon>Actinomycetota</taxon>
        <taxon>Actinomycetes</taxon>
        <taxon>Kitasatosporales</taxon>
        <taxon>Streptomycetaceae</taxon>
        <taxon>Streptomyces</taxon>
    </lineage>
</organism>
<dbReference type="InterPro" id="IPR027417">
    <property type="entry name" value="P-loop_NTPase"/>
</dbReference>
<dbReference type="InterPro" id="IPR005158">
    <property type="entry name" value="BTAD"/>
</dbReference>
<evidence type="ECO:0000256" key="2">
    <source>
        <dbReference type="ARBA" id="ARBA00023012"/>
    </source>
</evidence>
<proteinExistence type="inferred from homology"/>
<name>A0A7H0HUL4_9ACTN</name>
<gene>
    <name evidence="7" type="ORF">IAG43_15840</name>
</gene>
<dbReference type="KEGG" id="sgj:IAG43_15840"/>
<dbReference type="EMBL" id="CP060825">
    <property type="protein sequence ID" value="QNP64230.1"/>
    <property type="molecule type" value="Genomic_DNA"/>
</dbReference>
<keyword evidence="3 5" id="KW-0238">DNA-binding</keyword>
<dbReference type="InterPro" id="IPR001867">
    <property type="entry name" value="OmpR/PhoB-type_DNA-bd"/>
</dbReference>
<dbReference type="PANTHER" id="PTHR47691:SF3">
    <property type="entry name" value="HTH-TYPE TRANSCRIPTIONAL REGULATOR RV0890C-RELATED"/>
    <property type="match status" value="1"/>
</dbReference>
<dbReference type="InterPro" id="IPR016032">
    <property type="entry name" value="Sig_transdc_resp-reg_C-effctor"/>
</dbReference>
<dbReference type="PROSITE" id="PS51755">
    <property type="entry name" value="OMPR_PHOB"/>
    <property type="match status" value="1"/>
</dbReference>
<dbReference type="InterPro" id="IPR019734">
    <property type="entry name" value="TPR_rpt"/>
</dbReference>
<dbReference type="Gene3D" id="1.25.40.10">
    <property type="entry name" value="Tetratricopeptide repeat domain"/>
    <property type="match status" value="2"/>
</dbReference>
<dbReference type="Proteomes" id="UP000516230">
    <property type="component" value="Chromosome"/>
</dbReference>
<dbReference type="SUPFAM" id="SSF52540">
    <property type="entry name" value="P-loop containing nucleoside triphosphate hydrolases"/>
    <property type="match status" value="1"/>
</dbReference>
<dbReference type="InterPro" id="IPR002182">
    <property type="entry name" value="NB-ARC"/>
</dbReference>
<dbReference type="InterPro" id="IPR058852">
    <property type="entry name" value="HTH_77"/>
</dbReference>
<evidence type="ECO:0000256" key="4">
    <source>
        <dbReference type="PROSITE-ProRule" id="PRU00339"/>
    </source>
</evidence>
<evidence type="ECO:0000313" key="7">
    <source>
        <dbReference type="EMBL" id="QNP64230.1"/>
    </source>
</evidence>
<keyword evidence="4" id="KW-0802">TPR repeat</keyword>
<dbReference type="Pfam" id="PF00931">
    <property type="entry name" value="NB-ARC"/>
    <property type="match status" value="1"/>
</dbReference>
<protein>
    <submittedName>
        <fullName evidence="7">AfsR/SARP family transcriptional regulator</fullName>
    </submittedName>
</protein>
<accession>A0A7H0HUL4</accession>
<feature type="DNA-binding region" description="OmpR/PhoB-type" evidence="5">
    <location>
        <begin position="1"/>
        <end position="90"/>
    </location>
</feature>
<dbReference type="PANTHER" id="PTHR47691">
    <property type="entry name" value="REGULATOR-RELATED"/>
    <property type="match status" value="1"/>
</dbReference>
<feature type="domain" description="OmpR/PhoB-type" evidence="6">
    <location>
        <begin position="1"/>
        <end position="90"/>
    </location>
</feature>
<dbReference type="GO" id="GO:0006355">
    <property type="term" value="P:regulation of DNA-templated transcription"/>
    <property type="evidence" value="ECO:0007669"/>
    <property type="project" value="InterPro"/>
</dbReference>
<evidence type="ECO:0000313" key="8">
    <source>
        <dbReference type="Proteomes" id="UP000516230"/>
    </source>
</evidence>
<dbReference type="GO" id="GO:0003677">
    <property type="term" value="F:DNA binding"/>
    <property type="evidence" value="ECO:0007669"/>
    <property type="project" value="UniProtKB-UniRule"/>
</dbReference>
<dbReference type="InterPro" id="IPR011990">
    <property type="entry name" value="TPR-like_helical_dom_sf"/>
</dbReference>
<dbReference type="PROSITE" id="PS50005">
    <property type="entry name" value="TPR"/>
    <property type="match status" value="1"/>
</dbReference>
<evidence type="ECO:0000256" key="3">
    <source>
        <dbReference type="ARBA" id="ARBA00023125"/>
    </source>
</evidence>
<reference evidence="7 8" key="1">
    <citation type="submission" date="2020-08" db="EMBL/GenBank/DDBJ databases">
        <title>A novel species.</title>
        <authorList>
            <person name="Gao J."/>
        </authorList>
    </citation>
    <scope>NUCLEOTIDE SEQUENCE [LARGE SCALE GENOMIC DNA]</scope>
    <source>
        <strain evidence="7 8">CRPJ-33</strain>
    </source>
</reference>
<dbReference type="SUPFAM" id="SSF46894">
    <property type="entry name" value="C-terminal effector domain of the bipartite response regulators"/>
    <property type="match status" value="1"/>
</dbReference>